<evidence type="ECO:0000256" key="2">
    <source>
        <dbReference type="ARBA" id="ARBA00022679"/>
    </source>
</evidence>
<comment type="caution">
    <text evidence="3">The sequence shown here is derived from an EMBL/GenBank/DDBJ whole genome shotgun (WGS) entry which is preliminary data.</text>
</comment>
<protein>
    <submittedName>
        <fullName evidence="3">Glycosyltransferase family 9 protein</fullName>
    </submittedName>
</protein>
<gene>
    <name evidence="3" type="ORF">GYA55_03555</name>
</gene>
<dbReference type="PANTHER" id="PTHR30160:SF1">
    <property type="entry name" value="LIPOPOLYSACCHARIDE 1,2-N-ACETYLGLUCOSAMINETRANSFERASE-RELATED"/>
    <property type="match status" value="1"/>
</dbReference>
<reference evidence="3 4" key="1">
    <citation type="journal article" date="2020" name="Biotechnol. Biofuels">
        <title>New insights from the biogas microbiome by comprehensive genome-resolved metagenomics of nearly 1600 species originating from multiple anaerobic digesters.</title>
        <authorList>
            <person name="Campanaro S."/>
            <person name="Treu L."/>
            <person name="Rodriguez-R L.M."/>
            <person name="Kovalovszki A."/>
            <person name="Ziels R.M."/>
            <person name="Maus I."/>
            <person name="Zhu X."/>
            <person name="Kougias P.G."/>
            <person name="Basile A."/>
            <person name="Luo G."/>
            <person name="Schluter A."/>
            <person name="Konstantinidis K.T."/>
            <person name="Angelidaki I."/>
        </authorList>
    </citation>
    <scope>NUCLEOTIDE SEQUENCE [LARGE SCALE GENOMIC DNA]</scope>
    <source>
        <strain evidence="3">AS27yjCOA_65</strain>
    </source>
</reference>
<dbReference type="GO" id="GO:0008713">
    <property type="term" value="F:ADP-heptose-lipopolysaccharide heptosyltransferase activity"/>
    <property type="evidence" value="ECO:0007669"/>
    <property type="project" value="TreeGrafter"/>
</dbReference>
<feature type="non-terminal residue" evidence="3">
    <location>
        <position position="1"/>
    </location>
</feature>
<dbReference type="InterPro" id="IPR051199">
    <property type="entry name" value="LPS_LOS_Heptosyltrfase"/>
</dbReference>
<dbReference type="Pfam" id="PF01075">
    <property type="entry name" value="Glyco_transf_9"/>
    <property type="match status" value="1"/>
</dbReference>
<dbReference type="GO" id="GO:0005829">
    <property type="term" value="C:cytosol"/>
    <property type="evidence" value="ECO:0007669"/>
    <property type="project" value="TreeGrafter"/>
</dbReference>
<accession>A0A7X9FQ29</accession>
<dbReference type="EMBL" id="JAAZON010000138">
    <property type="protein sequence ID" value="NMC62222.1"/>
    <property type="molecule type" value="Genomic_DNA"/>
</dbReference>
<keyword evidence="1" id="KW-0328">Glycosyltransferase</keyword>
<sequence length="201" mass="22390">LGDEKLSHDFSPALRLFAPARDECSEALKDRMPEEGEKFAVLMPGSEWETKRWSWEGYREVAKALIDRKMKVLVCGNSKERAYNKQVSENLDVIDLSGQTTLQDLMYLIKNAALVVCNDSMALHMASAFKTPNVAIFCATSPEFGFGPWMNSASVVVQKEGLYCKPCRRHGGHICPTGTEKCMKDLPASDVIRAIDNILSI</sequence>
<proteinExistence type="predicted"/>
<dbReference type="CDD" id="cd03789">
    <property type="entry name" value="GT9_LPS_heptosyltransferase"/>
    <property type="match status" value="1"/>
</dbReference>
<name>A0A7X9FQ29_9DELT</name>
<keyword evidence="2 3" id="KW-0808">Transferase</keyword>
<dbReference type="InterPro" id="IPR002201">
    <property type="entry name" value="Glyco_trans_9"/>
</dbReference>
<organism evidence="3 4">
    <name type="scientific">SAR324 cluster bacterium</name>
    <dbReference type="NCBI Taxonomy" id="2024889"/>
    <lineage>
        <taxon>Bacteria</taxon>
        <taxon>Deltaproteobacteria</taxon>
        <taxon>SAR324 cluster</taxon>
    </lineage>
</organism>
<dbReference type="AlphaFoldDB" id="A0A7X9FQ29"/>
<evidence type="ECO:0000313" key="4">
    <source>
        <dbReference type="Proteomes" id="UP000524246"/>
    </source>
</evidence>
<dbReference type="GO" id="GO:0009244">
    <property type="term" value="P:lipopolysaccharide core region biosynthetic process"/>
    <property type="evidence" value="ECO:0007669"/>
    <property type="project" value="TreeGrafter"/>
</dbReference>
<dbReference type="Gene3D" id="3.40.50.2000">
    <property type="entry name" value="Glycogen Phosphorylase B"/>
    <property type="match status" value="1"/>
</dbReference>
<dbReference type="SUPFAM" id="SSF53756">
    <property type="entry name" value="UDP-Glycosyltransferase/glycogen phosphorylase"/>
    <property type="match status" value="1"/>
</dbReference>
<dbReference type="PANTHER" id="PTHR30160">
    <property type="entry name" value="TETRAACYLDISACCHARIDE 4'-KINASE-RELATED"/>
    <property type="match status" value="1"/>
</dbReference>
<evidence type="ECO:0000256" key="1">
    <source>
        <dbReference type="ARBA" id="ARBA00022676"/>
    </source>
</evidence>
<evidence type="ECO:0000313" key="3">
    <source>
        <dbReference type="EMBL" id="NMC62222.1"/>
    </source>
</evidence>
<dbReference type="Proteomes" id="UP000524246">
    <property type="component" value="Unassembled WGS sequence"/>
</dbReference>